<reference evidence="5 6" key="1">
    <citation type="submission" date="2016-10" db="EMBL/GenBank/DDBJ databases">
        <authorList>
            <person name="de Groot N.N."/>
        </authorList>
    </citation>
    <scope>NUCLEOTIDE SEQUENCE [LARGE SCALE GENOMIC DNA]</scope>
    <source>
        <strain evidence="5 6">MP1X4</strain>
    </source>
</reference>
<keyword evidence="3" id="KW-0732">Signal</keyword>
<keyword evidence="1" id="KW-0646">Protease inhibitor</keyword>
<feature type="domain" description="Proteinase inhibitor I42 chagasin" evidence="4">
    <location>
        <begin position="46"/>
        <end position="118"/>
    </location>
</feature>
<dbReference type="Gene3D" id="2.60.40.2020">
    <property type="match status" value="1"/>
</dbReference>
<accession>A0A1H2C3K0</accession>
<dbReference type="AlphaFoldDB" id="A0A1H2C3K0"/>
<dbReference type="GO" id="GO:0004869">
    <property type="term" value="F:cysteine-type endopeptidase inhibitor activity"/>
    <property type="evidence" value="ECO:0007669"/>
    <property type="project" value="UniProtKB-KW"/>
</dbReference>
<evidence type="ECO:0000256" key="2">
    <source>
        <dbReference type="ARBA" id="ARBA00022704"/>
    </source>
</evidence>
<dbReference type="Pfam" id="PF09394">
    <property type="entry name" value="Inhibitor_I42"/>
    <property type="match status" value="1"/>
</dbReference>
<dbReference type="InterPro" id="IPR036331">
    <property type="entry name" value="Chagasin-like_sf"/>
</dbReference>
<evidence type="ECO:0000313" key="6">
    <source>
        <dbReference type="Proteomes" id="UP000199679"/>
    </source>
</evidence>
<name>A0A1H2C3K0_MUCMA</name>
<dbReference type="PROSITE" id="PS51257">
    <property type="entry name" value="PROKAR_LIPOPROTEIN"/>
    <property type="match status" value="1"/>
</dbReference>
<gene>
    <name evidence="5" type="ORF">SAMN05216490_4594</name>
</gene>
<dbReference type="Proteomes" id="UP000199679">
    <property type="component" value="Chromosome I"/>
</dbReference>
<dbReference type="OrthoDB" id="795280at2"/>
<keyword evidence="6" id="KW-1185">Reference proteome</keyword>
<feature type="chain" id="PRO_5009270731" evidence="3">
    <location>
        <begin position="21"/>
        <end position="132"/>
    </location>
</feature>
<feature type="signal peptide" evidence="3">
    <location>
        <begin position="1"/>
        <end position="20"/>
    </location>
</feature>
<dbReference type="RefSeq" id="WP_091378751.1">
    <property type="nucleotide sequence ID" value="NZ_LT629740.1"/>
</dbReference>
<proteinExistence type="predicted"/>
<protein>
    <submittedName>
        <fullName evidence="5">Chagasin family peptidase inhibitor I42</fullName>
    </submittedName>
</protein>
<dbReference type="SUPFAM" id="SSF141066">
    <property type="entry name" value="ICP-like"/>
    <property type="match status" value="1"/>
</dbReference>
<sequence length="132" mass="14268">MKNLYKTALFLFTIATISLASCKKDNNSQQPALRLSVADTGKTLSVVKGQTIAITVSNPGDGGFTYNAWQYNSTVLHLDSHTHTAPANSQAIGDFGTDTWQFTSLQSGTSILKLTATQSYTVTMFNDNIVVK</sequence>
<dbReference type="EMBL" id="LT629740">
    <property type="protein sequence ID" value="SDT65003.1"/>
    <property type="molecule type" value="Genomic_DNA"/>
</dbReference>
<evidence type="ECO:0000256" key="3">
    <source>
        <dbReference type="SAM" id="SignalP"/>
    </source>
</evidence>
<organism evidence="5 6">
    <name type="scientific">Mucilaginibacter mallensis</name>
    <dbReference type="NCBI Taxonomy" id="652787"/>
    <lineage>
        <taxon>Bacteria</taxon>
        <taxon>Pseudomonadati</taxon>
        <taxon>Bacteroidota</taxon>
        <taxon>Sphingobacteriia</taxon>
        <taxon>Sphingobacteriales</taxon>
        <taxon>Sphingobacteriaceae</taxon>
        <taxon>Mucilaginibacter</taxon>
    </lineage>
</organism>
<evidence type="ECO:0000256" key="1">
    <source>
        <dbReference type="ARBA" id="ARBA00022690"/>
    </source>
</evidence>
<evidence type="ECO:0000313" key="5">
    <source>
        <dbReference type="EMBL" id="SDT65003.1"/>
    </source>
</evidence>
<evidence type="ECO:0000259" key="4">
    <source>
        <dbReference type="Pfam" id="PF09394"/>
    </source>
</evidence>
<dbReference type="InterPro" id="IPR018990">
    <property type="entry name" value="Prot_inh_I42_chagasin"/>
</dbReference>
<keyword evidence="2" id="KW-0789">Thiol protease inhibitor</keyword>